<dbReference type="InterPro" id="IPR011342">
    <property type="entry name" value="Shikimate_DH"/>
</dbReference>
<evidence type="ECO:0000256" key="5">
    <source>
        <dbReference type="ARBA" id="ARBA00023002"/>
    </source>
</evidence>
<comment type="similarity">
    <text evidence="8">Belongs to the shikimate dehydrogenase family.</text>
</comment>
<evidence type="ECO:0000256" key="8">
    <source>
        <dbReference type="HAMAP-Rule" id="MF_00222"/>
    </source>
</evidence>
<feature type="active site" description="Proton acceptor" evidence="8">
    <location>
        <position position="70"/>
    </location>
</feature>
<comment type="subunit">
    <text evidence="8">Homodimer.</text>
</comment>
<comment type="function">
    <text evidence="8">Involved in the biosynthesis of the chorismate, which leads to the biosynthesis of aromatic amino acids. Catalyzes the reversible NADPH linked reduction of 3-dehydroshikimate (DHSA) to yield shikimate (SA).</text>
</comment>
<dbReference type="GO" id="GO:0004764">
    <property type="term" value="F:shikimate 3-dehydrogenase (NADP+) activity"/>
    <property type="evidence" value="ECO:0007669"/>
    <property type="project" value="UniProtKB-UniRule"/>
</dbReference>
<dbReference type="InterPro" id="IPR013708">
    <property type="entry name" value="Shikimate_DH-bd_N"/>
</dbReference>
<reference evidence="11 12" key="1">
    <citation type="submission" date="2018-12" db="EMBL/GenBank/DDBJ databases">
        <authorList>
            <person name="Lunina O.N."/>
            <person name="Grouzdev D.S."/>
            <person name="Gorlenko V.M."/>
            <person name="Savvichev A.S."/>
        </authorList>
    </citation>
    <scope>NUCLEOTIDE SEQUENCE [LARGE SCALE GENOMIC DNA]</scope>
    <source>
        <strain evidence="11 12">BrKhr-17</strain>
    </source>
</reference>
<keyword evidence="5 8" id="KW-0560">Oxidoreductase</keyword>
<dbReference type="EMBL" id="RXYK01000005">
    <property type="protein sequence ID" value="RTY38427.1"/>
    <property type="molecule type" value="Genomic_DNA"/>
</dbReference>
<gene>
    <name evidence="8" type="primary">aroE</name>
    <name evidence="11" type="ORF">EKD02_04915</name>
</gene>
<feature type="binding site" evidence="8">
    <location>
        <position position="91"/>
    </location>
    <ligand>
        <name>shikimate</name>
        <dbReference type="ChEBI" id="CHEBI:36208"/>
    </ligand>
</feature>
<feature type="binding site" evidence="8">
    <location>
        <position position="66"/>
    </location>
    <ligand>
        <name>shikimate</name>
        <dbReference type="ChEBI" id="CHEBI:36208"/>
    </ligand>
</feature>
<dbReference type="InterPro" id="IPR022893">
    <property type="entry name" value="Shikimate_DH_fam"/>
</dbReference>
<dbReference type="RefSeq" id="WP_126384151.1">
    <property type="nucleotide sequence ID" value="NZ_RXYK01000005.1"/>
</dbReference>
<feature type="domain" description="Shikimate dehydrogenase substrate binding N-terminal" evidence="9">
    <location>
        <begin position="10"/>
        <end position="93"/>
    </location>
</feature>
<evidence type="ECO:0000256" key="6">
    <source>
        <dbReference type="ARBA" id="ARBA00023141"/>
    </source>
</evidence>
<feature type="domain" description="SDH C-terminal" evidence="10">
    <location>
        <begin position="252"/>
        <end position="282"/>
    </location>
</feature>
<dbReference type="Proteomes" id="UP000279908">
    <property type="component" value="Unassembled WGS sequence"/>
</dbReference>
<dbReference type="GO" id="GO:0005829">
    <property type="term" value="C:cytosol"/>
    <property type="evidence" value="ECO:0007669"/>
    <property type="project" value="TreeGrafter"/>
</dbReference>
<dbReference type="GO" id="GO:0009423">
    <property type="term" value="P:chorismate biosynthetic process"/>
    <property type="evidence" value="ECO:0007669"/>
    <property type="project" value="UniProtKB-UniRule"/>
</dbReference>
<sequence length="290" mass="30895">MRPATKIYGLIGRAVDYSYSPLIHNTAFEQLSLPCRYTIFNIAEEHLVADALKGARALGIAGFSVTIPYKKTVVPLLDSLSEEAKSIQAVNTIVNHEGTLVGHNTDIAGFASPLLPHARSIQGRPVAILGSGGASLAAIEAFRTLFMPSEITLFMRNPAKETRMTDPAIKRCALGDLKESGSQSSALLRDAAVVINATPVGTLGRPDAHMSPVPAESNLLHQGQIIYDMVYNPLDTPLLLAARKAGAVTIPGMEMLLAQGAAAFRLWTNLEMPMDAVRSALLNEIGATAI</sequence>
<dbReference type="EC" id="1.1.1.25" evidence="2 8"/>
<dbReference type="Pfam" id="PF18317">
    <property type="entry name" value="SDH_C"/>
    <property type="match status" value="1"/>
</dbReference>
<dbReference type="CDD" id="cd01065">
    <property type="entry name" value="NAD_bind_Shikimate_DH"/>
    <property type="match status" value="1"/>
</dbReference>
<feature type="binding site" evidence="8">
    <location>
        <position position="106"/>
    </location>
    <ligand>
        <name>shikimate</name>
        <dbReference type="ChEBI" id="CHEBI:36208"/>
    </ligand>
</feature>
<comment type="catalytic activity">
    <reaction evidence="7 8">
        <text>shikimate + NADP(+) = 3-dehydroshikimate + NADPH + H(+)</text>
        <dbReference type="Rhea" id="RHEA:17737"/>
        <dbReference type="ChEBI" id="CHEBI:15378"/>
        <dbReference type="ChEBI" id="CHEBI:16630"/>
        <dbReference type="ChEBI" id="CHEBI:36208"/>
        <dbReference type="ChEBI" id="CHEBI:57783"/>
        <dbReference type="ChEBI" id="CHEBI:58349"/>
        <dbReference type="EC" id="1.1.1.25"/>
    </reaction>
</comment>
<evidence type="ECO:0000313" key="12">
    <source>
        <dbReference type="Proteomes" id="UP000279908"/>
    </source>
</evidence>
<dbReference type="GO" id="GO:0019632">
    <property type="term" value="P:shikimate metabolic process"/>
    <property type="evidence" value="ECO:0007669"/>
    <property type="project" value="InterPro"/>
</dbReference>
<dbReference type="SUPFAM" id="SSF53223">
    <property type="entry name" value="Aminoacid dehydrogenase-like, N-terminal domain"/>
    <property type="match status" value="1"/>
</dbReference>
<comment type="caution">
    <text evidence="8">Lacks conserved residue(s) required for the propagation of feature annotation.</text>
</comment>
<feature type="binding site" evidence="8">
    <location>
        <position position="231"/>
    </location>
    <ligand>
        <name>shikimate</name>
        <dbReference type="ChEBI" id="CHEBI:36208"/>
    </ligand>
</feature>
<accession>A0A432AV30</accession>
<evidence type="ECO:0000256" key="1">
    <source>
        <dbReference type="ARBA" id="ARBA00004871"/>
    </source>
</evidence>
<dbReference type="GO" id="GO:0008652">
    <property type="term" value="P:amino acid biosynthetic process"/>
    <property type="evidence" value="ECO:0007669"/>
    <property type="project" value="UniProtKB-KW"/>
</dbReference>
<keyword evidence="6 8" id="KW-0057">Aromatic amino acid biosynthesis</keyword>
<dbReference type="Pfam" id="PF08501">
    <property type="entry name" value="Shikimate_dh_N"/>
    <property type="match status" value="1"/>
</dbReference>
<comment type="pathway">
    <text evidence="1 8">Metabolic intermediate biosynthesis; chorismate biosynthesis; chorismate from D-erythrose 4-phosphate and phosphoenolpyruvate: step 4/7.</text>
</comment>
<evidence type="ECO:0000256" key="3">
    <source>
        <dbReference type="ARBA" id="ARBA00022605"/>
    </source>
</evidence>
<dbReference type="HAMAP" id="MF_00222">
    <property type="entry name" value="Shikimate_DH_AroE"/>
    <property type="match status" value="1"/>
</dbReference>
<dbReference type="Gene3D" id="3.40.50.720">
    <property type="entry name" value="NAD(P)-binding Rossmann-like Domain"/>
    <property type="match status" value="1"/>
</dbReference>
<evidence type="ECO:0000256" key="7">
    <source>
        <dbReference type="ARBA" id="ARBA00049442"/>
    </source>
</evidence>
<dbReference type="AlphaFoldDB" id="A0A432AV30"/>
<dbReference type="InterPro" id="IPR046346">
    <property type="entry name" value="Aminoacid_DH-like_N_sf"/>
</dbReference>
<dbReference type="UniPathway" id="UPA00053">
    <property type="reaction ID" value="UER00087"/>
</dbReference>
<dbReference type="SUPFAM" id="SSF51735">
    <property type="entry name" value="NAD(P)-binding Rossmann-fold domains"/>
    <property type="match status" value="1"/>
</dbReference>
<dbReference type="NCBIfam" id="TIGR00507">
    <property type="entry name" value="aroE"/>
    <property type="match status" value="1"/>
</dbReference>
<dbReference type="PANTHER" id="PTHR21089:SF1">
    <property type="entry name" value="BIFUNCTIONAL 3-DEHYDROQUINATE DEHYDRATASE_SHIKIMATE DEHYDROGENASE, CHLOROPLASTIC"/>
    <property type="match status" value="1"/>
</dbReference>
<feature type="binding site" evidence="8">
    <location>
        <position position="252"/>
    </location>
    <ligand>
        <name>NADP(+)</name>
        <dbReference type="ChEBI" id="CHEBI:58349"/>
    </ligand>
</feature>
<dbReference type="NCBIfam" id="NF001319">
    <property type="entry name" value="PRK00258.3-3"/>
    <property type="match status" value="1"/>
</dbReference>
<keyword evidence="3 8" id="KW-0028">Amino-acid biosynthesis</keyword>
<evidence type="ECO:0000259" key="10">
    <source>
        <dbReference type="Pfam" id="PF18317"/>
    </source>
</evidence>
<dbReference type="InterPro" id="IPR036291">
    <property type="entry name" value="NAD(P)-bd_dom_sf"/>
</dbReference>
<evidence type="ECO:0000259" key="9">
    <source>
        <dbReference type="Pfam" id="PF08501"/>
    </source>
</evidence>
<keyword evidence="4 8" id="KW-0521">NADP</keyword>
<proteinExistence type="inferred from homology"/>
<dbReference type="InterPro" id="IPR041121">
    <property type="entry name" value="SDH_C"/>
</dbReference>
<protein>
    <recommendedName>
        <fullName evidence="2 8">Shikimate dehydrogenase (NADP(+))</fullName>
        <shortName evidence="8">SDH</shortName>
        <ecNumber evidence="2 8">1.1.1.25</ecNumber>
    </recommendedName>
</protein>
<feature type="binding site" evidence="8">
    <location>
        <begin position="130"/>
        <end position="134"/>
    </location>
    <ligand>
        <name>NADP(+)</name>
        <dbReference type="ChEBI" id="CHEBI:58349"/>
    </ligand>
</feature>
<dbReference type="Gene3D" id="3.40.50.10860">
    <property type="entry name" value="Leucine Dehydrogenase, chain A, domain 1"/>
    <property type="match status" value="1"/>
</dbReference>
<comment type="caution">
    <text evidence="11">The sequence shown here is derived from an EMBL/GenBank/DDBJ whole genome shotgun (WGS) entry which is preliminary data.</text>
</comment>
<feature type="binding site" evidence="8">
    <location>
        <position position="229"/>
    </location>
    <ligand>
        <name>NADP(+)</name>
        <dbReference type="ChEBI" id="CHEBI:58349"/>
    </ligand>
</feature>
<feature type="binding site" evidence="8">
    <location>
        <position position="82"/>
    </location>
    <ligand>
        <name>NADP(+)</name>
        <dbReference type="ChEBI" id="CHEBI:58349"/>
    </ligand>
</feature>
<dbReference type="GO" id="GO:0050661">
    <property type="term" value="F:NADP binding"/>
    <property type="evidence" value="ECO:0007669"/>
    <property type="project" value="InterPro"/>
</dbReference>
<name>A0A432AV30_CHLPH</name>
<evidence type="ECO:0000256" key="2">
    <source>
        <dbReference type="ARBA" id="ARBA00012962"/>
    </source>
</evidence>
<evidence type="ECO:0000256" key="4">
    <source>
        <dbReference type="ARBA" id="ARBA00022857"/>
    </source>
</evidence>
<organism evidence="11 12">
    <name type="scientific">Chlorobium phaeovibrioides</name>
    <dbReference type="NCBI Taxonomy" id="1094"/>
    <lineage>
        <taxon>Bacteria</taxon>
        <taxon>Pseudomonadati</taxon>
        <taxon>Chlorobiota</taxon>
        <taxon>Chlorobiia</taxon>
        <taxon>Chlorobiales</taxon>
        <taxon>Chlorobiaceae</taxon>
        <taxon>Chlorobium/Pelodictyon group</taxon>
        <taxon>Chlorobium</taxon>
    </lineage>
</organism>
<feature type="binding site" evidence="8">
    <location>
        <position position="259"/>
    </location>
    <ligand>
        <name>shikimate</name>
        <dbReference type="ChEBI" id="CHEBI:36208"/>
    </ligand>
</feature>
<dbReference type="GO" id="GO:0009073">
    <property type="term" value="P:aromatic amino acid family biosynthetic process"/>
    <property type="evidence" value="ECO:0007669"/>
    <property type="project" value="UniProtKB-KW"/>
</dbReference>
<dbReference type="PANTHER" id="PTHR21089">
    <property type="entry name" value="SHIKIMATE DEHYDROGENASE"/>
    <property type="match status" value="1"/>
</dbReference>
<feature type="binding site" evidence="8">
    <location>
        <begin position="18"/>
        <end position="20"/>
    </location>
    <ligand>
        <name>shikimate</name>
        <dbReference type="ChEBI" id="CHEBI:36208"/>
    </ligand>
</feature>
<evidence type="ECO:0000313" key="11">
    <source>
        <dbReference type="EMBL" id="RTY38427.1"/>
    </source>
</evidence>